<evidence type="ECO:0000259" key="1">
    <source>
        <dbReference type="Pfam" id="PF21673"/>
    </source>
</evidence>
<dbReference type="InterPro" id="IPR039116">
    <property type="entry name" value="CCDC93"/>
</dbReference>
<feature type="non-terminal residue" evidence="2">
    <location>
        <position position="1"/>
    </location>
</feature>
<organism evidence="2 3">
    <name type="scientific">Reticulomyxa filosa</name>
    <dbReference type="NCBI Taxonomy" id="46433"/>
    <lineage>
        <taxon>Eukaryota</taxon>
        <taxon>Sar</taxon>
        <taxon>Rhizaria</taxon>
        <taxon>Retaria</taxon>
        <taxon>Foraminifera</taxon>
        <taxon>Monothalamids</taxon>
        <taxon>Reticulomyxidae</taxon>
        <taxon>Reticulomyxa</taxon>
    </lineage>
</organism>
<feature type="domain" description="CCDC93 N-terminal" evidence="1">
    <location>
        <begin position="24"/>
        <end position="132"/>
    </location>
</feature>
<evidence type="ECO:0000313" key="2">
    <source>
        <dbReference type="EMBL" id="ETO37047.1"/>
    </source>
</evidence>
<accession>X6PH71</accession>
<dbReference type="Pfam" id="PF21673">
    <property type="entry name" value="CCDC93_N"/>
    <property type="match status" value="1"/>
</dbReference>
<protein>
    <recommendedName>
        <fullName evidence="1">CCDC93 N-terminal domain-containing protein</fullName>
    </recommendedName>
</protein>
<gene>
    <name evidence="2" type="ORF">RFI_00015</name>
</gene>
<dbReference type="InterPro" id="IPR048747">
    <property type="entry name" value="CCDC93_N"/>
</dbReference>
<dbReference type="Proteomes" id="UP000023152">
    <property type="component" value="Unassembled WGS sequence"/>
</dbReference>
<dbReference type="PANTHER" id="PTHR16441">
    <property type="entry name" value="FIDIPIDINE"/>
    <property type="match status" value="1"/>
</dbReference>
<dbReference type="OrthoDB" id="16092at2759"/>
<evidence type="ECO:0000313" key="3">
    <source>
        <dbReference type="Proteomes" id="UP000023152"/>
    </source>
</evidence>
<comment type="caution">
    <text evidence="2">The sequence shown here is derived from an EMBL/GenBank/DDBJ whole genome shotgun (WGS) entry which is preliminary data.</text>
</comment>
<sequence length="175" mass="19476">KIFIPIHKTKIMATTGEGLSEEDEHAYTLQLIIDMLIAAGYFRARIKGLDAFDKVAGGMAWAIRASGVPIEVEVQFKENASIGEKLHLCEQLVQALIEMKCPAAIEPHQIQGLHLGCLPIFPVVQWLVKAVIDYRKMTGDSVRNYSTFLFDVDFVNNSVIISNKMKSSPSAQEKK</sequence>
<reference evidence="2 3" key="1">
    <citation type="journal article" date="2013" name="Curr. Biol.">
        <title>The Genome of the Foraminiferan Reticulomyxa filosa.</title>
        <authorList>
            <person name="Glockner G."/>
            <person name="Hulsmann N."/>
            <person name="Schleicher M."/>
            <person name="Noegel A.A."/>
            <person name="Eichinger L."/>
            <person name="Gallinger C."/>
            <person name="Pawlowski J."/>
            <person name="Sierra R."/>
            <person name="Euteneuer U."/>
            <person name="Pillet L."/>
            <person name="Moustafa A."/>
            <person name="Platzer M."/>
            <person name="Groth M."/>
            <person name="Szafranski K."/>
            <person name="Schliwa M."/>
        </authorList>
    </citation>
    <scope>NUCLEOTIDE SEQUENCE [LARGE SCALE GENOMIC DNA]</scope>
</reference>
<name>X6PH71_RETFI</name>
<dbReference type="GO" id="GO:0006893">
    <property type="term" value="P:Golgi to plasma membrane transport"/>
    <property type="evidence" value="ECO:0007669"/>
    <property type="project" value="TreeGrafter"/>
</dbReference>
<proteinExistence type="predicted"/>
<dbReference type="PANTHER" id="PTHR16441:SF0">
    <property type="entry name" value="COILED-COIL DOMAIN-CONTAINING PROTEIN 93"/>
    <property type="match status" value="1"/>
</dbReference>
<dbReference type="AlphaFoldDB" id="X6PH71"/>
<dbReference type="EMBL" id="ASPP01000016">
    <property type="protein sequence ID" value="ETO37047.1"/>
    <property type="molecule type" value="Genomic_DNA"/>
</dbReference>
<keyword evidence="3" id="KW-1185">Reference proteome</keyword>